<reference evidence="1" key="1">
    <citation type="journal article" date="2023" name="IScience">
        <title>Live-bearing cockroach genome reveals convergent evolutionary mechanisms linked to viviparity in insects and beyond.</title>
        <authorList>
            <person name="Fouks B."/>
            <person name="Harrison M.C."/>
            <person name="Mikhailova A.A."/>
            <person name="Marchal E."/>
            <person name="English S."/>
            <person name="Carruthers M."/>
            <person name="Jennings E.C."/>
            <person name="Chiamaka E.L."/>
            <person name="Frigard R.A."/>
            <person name="Pippel M."/>
            <person name="Attardo G.M."/>
            <person name="Benoit J.B."/>
            <person name="Bornberg-Bauer E."/>
            <person name="Tobe S.S."/>
        </authorList>
    </citation>
    <scope>NUCLEOTIDE SEQUENCE</scope>
    <source>
        <strain evidence="1">Stay&amp;Tobe</strain>
    </source>
</reference>
<protein>
    <submittedName>
        <fullName evidence="1">Uncharacterized protein</fullName>
    </submittedName>
</protein>
<dbReference type="EMBL" id="JASPKZ010006466">
    <property type="protein sequence ID" value="KAJ9587234.1"/>
    <property type="molecule type" value="Genomic_DNA"/>
</dbReference>
<accession>A0AAD8EET7</accession>
<organism evidence="1 2">
    <name type="scientific">Diploptera punctata</name>
    <name type="common">Pacific beetle cockroach</name>
    <dbReference type="NCBI Taxonomy" id="6984"/>
    <lineage>
        <taxon>Eukaryota</taxon>
        <taxon>Metazoa</taxon>
        <taxon>Ecdysozoa</taxon>
        <taxon>Arthropoda</taxon>
        <taxon>Hexapoda</taxon>
        <taxon>Insecta</taxon>
        <taxon>Pterygota</taxon>
        <taxon>Neoptera</taxon>
        <taxon>Polyneoptera</taxon>
        <taxon>Dictyoptera</taxon>
        <taxon>Blattodea</taxon>
        <taxon>Blaberoidea</taxon>
        <taxon>Blaberidae</taxon>
        <taxon>Diplopterinae</taxon>
        <taxon>Diploptera</taxon>
    </lineage>
</organism>
<sequence length="114" mass="13286">ELRQSIEHAVAACCSCFRDNSLATLALRHFPSCRFGNTVSGRTCRNNNFCEYVDFFLHLKAFSRICLKECRFNCNVPSEIFFHCLDIRIYCKCTEQQRCLKWGSLKDTEKLLMA</sequence>
<gene>
    <name evidence="1" type="ORF">L9F63_019258</name>
</gene>
<evidence type="ECO:0000313" key="1">
    <source>
        <dbReference type="EMBL" id="KAJ9587234.1"/>
    </source>
</evidence>
<dbReference type="AlphaFoldDB" id="A0AAD8EET7"/>
<comment type="caution">
    <text evidence="1">The sequence shown here is derived from an EMBL/GenBank/DDBJ whole genome shotgun (WGS) entry which is preliminary data.</text>
</comment>
<reference evidence="1" key="2">
    <citation type="submission" date="2023-05" db="EMBL/GenBank/DDBJ databases">
        <authorList>
            <person name="Fouks B."/>
        </authorList>
    </citation>
    <scope>NUCLEOTIDE SEQUENCE</scope>
    <source>
        <strain evidence="1">Stay&amp;Tobe</strain>
        <tissue evidence="1">Testes</tissue>
    </source>
</reference>
<feature type="non-terminal residue" evidence="1">
    <location>
        <position position="114"/>
    </location>
</feature>
<evidence type="ECO:0000313" key="2">
    <source>
        <dbReference type="Proteomes" id="UP001233999"/>
    </source>
</evidence>
<proteinExistence type="predicted"/>
<name>A0AAD8EET7_DIPPU</name>
<dbReference type="Proteomes" id="UP001233999">
    <property type="component" value="Unassembled WGS sequence"/>
</dbReference>
<keyword evidence="2" id="KW-1185">Reference proteome</keyword>
<feature type="non-terminal residue" evidence="1">
    <location>
        <position position="1"/>
    </location>
</feature>